<dbReference type="GO" id="GO:0003723">
    <property type="term" value="F:RNA binding"/>
    <property type="evidence" value="ECO:0007669"/>
    <property type="project" value="InterPro"/>
</dbReference>
<organism evidence="2 3">
    <name type="scientific">Wickerhamomyces ciferrii (strain ATCC 14091 / BCRC 22168 / CBS 111 / JCM 3599 / NBRC 0793 / NRRL Y-1031 F-60-10)</name>
    <name type="common">Yeast</name>
    <name type="synonym">Pichia ciferrii</name>
    <dbReference type="NCBI Taxonomy" id="1206466"/>
    <lineage>
        <taxon>Eukaryota</taxon>
        <taxon>Fungi</taxon>
        <taxon>Dikarya</taxon>
        <taxon>Ascomycota</taxon>
        <taxon>Saccharomycotina</taxon>
        <taxon>Saccharomycetes</taxon>
        <taxon>Phaffomycetales</taxon>
        <taxon>Wickerhamomycetaceae</taxon>
        <taxon>Wickerhamomyces</taxon>
    </lineage>
</organism>
<comment type="caution">
    <text evidence="2">The sequence shown here is derived from an EMBL/GenBank/DDBJ whole genome shotgun (WGS) entry which is preliminary data.</text>
</comment>
<dbReference type="PROSITE" id="PS50141">
    <property type="entry name" value="A_DEAMIN_EDITASE"/>
    <property type="match status" value="1"/>
</dbReference>
<proteinExistence type="predicted"/>
<name>K0KGQ6_WICCF</name>
<keyword evidence="2" id="KW-0378">Hydrolase</keyword>
<dbReference type="InterPro" id="IPR002466">
    <property type="entry name" value="A_deamin"/>
</dbReference>
<dbReference type="GO" id="GO:0043829">
    <property type="term" value="F:tRNA-specific adenosine-37 deaminase activity"/>
    <property type="evidence" value="ECO:0007669"/>
    <property type="project" value="TreeGrafter"/>
</dbReference>
<dbReference type="PANTHER" id="PTHR47803">
    <property type="entry name" value="TRNA-SPECIFIC ADENOSINE DEAMINASE 1"/>
    <property type="match status" value="1"/>
</dbReference>
<dbReference type="eggNOG" id="KOG2777">
    <property type="taxonomic scope" value="Eukaryota"/>
</dbReference>
<dbReference type="EC" id="3.5.4.-" evidence="2"/>
<dbReference type="InParanoid" id="K0KGQ6"/>
<dbReference type="Proteomes" id="UP000009328">
    <property type="component" value="Unassembled WGS sequence"/>
</dbReference>
<sequence>MAENYEPIADEIASVVIGAFETKKLKGKPTTRSNGVKEWTVLAGIVAIFNSNPDQYDIGLVSLATGVKAIPEMIISKYSQGGRILHDCHAEVLCIRSFNWVIANECTKVKNGEESKYIEYTDDDTLRFKLKDGIEFALYVSELPCGDSSLEQLIEEDDVKWDKLTKLPGGVLRGREDFMTKGKVRTKPGRRDSPLCMSMSCSDKISMTQFTSLLNGVVSSYCDTIGFFIDLIVVPKNKFDETGMNRAFRNRFDSNYANNAHMIQCLSTNVEEYLFAKDDAKKSPSNTSLIYIPDYDLNESIVNGVKEGFFNKKTYIRKNGESIVSRVKLFEASRPHLKIIDGNYYGLKKQNIKYNELKQIGIEALCGWANTTEDDFSLDSI</sequence>
<evidence type="ECO:0000259" key="1">
    <source>
        <dbReference type="PROSITE" id="PS50141"/>
    </source>
</evidence>
<gene>
    <name evidence="2" type="ORF">BN7_3908</name>
</gene>
<dbReference type="PANTHER" id="PTHR47803:SF1">
    <property type="entry name" value="TRNA-SPECIFIC ADENOSINE DEAMINASE 1"/>
    <property type="match status" value="1"/>
</dbReference>
<evidence type="ECO:0000313" key="2">
    <source>
        <dbReference type="EMBL" id="CCH44345.1"/>
    </source>
</evidence>
<protein>
    <submittedName>
        <fullName evidence="2">Double-stranded RNA-specific adenosine deaminase</fullName>
        <ecNumber evidence="2">3.5.4.-</ecNumber>
    </submittedName>
</protein>
<keyword evidence="3" id="KW-1185">Reference proteome</keyword>
<dbReference type="STRING" id="1206466.K0KGQ6"/>
<dbReference type="EMBL" id="CAIF01000123">
    <property type="protein sequence ID" value="CCH44345.1"/>
    <property type="molecule type" value="Genomic_DNA"/>
</dbReference>
<reference evidence="2 3" key="1">
    <citation type="journal article" date="2012" name="Eukaryot. Cell">
        <title>Draft genome sequence of Wickerhamomyces ciferrii NRRL Y-1031 F-60-10.</title>
        <authorList>
            <person name="Schneider J."/>
            <person name="Andrea H."/>
            <person name="Blom J."/>
            <person name="Jaenicke S."/>
            <person name="Ruckert C."/>
            <person name="Schorsch C."/>
            <person name="Szczepanowski R."/>
            <person name="Farwick M."/>
            <person name="Goesmann A."/>
            <person name="Puhler A."/>
            <person name="Schaffer S."/>
            <person name="Tauch A."/>
            <person name="Kohler T."/>
            <person name="Brinkrolf K."/>
        </authorList>
    </citation>
    <scope>NUCLEOTIDE SEQUENCE [LARGE SCALE GENOMIC DNA]</scope>
    <source>
        <strain evidence="3">ATCC 14091 / BCRC 22168 / CBS 111 / JCM 3599 / NBRC 0793 / NRRL Y-1031 F-60-10</strain>
    </source>
</reference>
<dbReference type="GO" id="GO:0002100">
    <property type="term" value="P:tRNA wobble adenosine to inosine editing"/>
    <property type="evidence" value="ECO:0007669"/>
    <property type="project" value="InterPro"/>
</dbReference>
<dbReference type="HOGENOM" id="CLU_005382_5_0_1"/>
<dbReference type="AlphaFoldDB" id="K0KGQ6"/>
<dbReference type="SMART" id="SM00552">
    <property type="entry name" value="ADEAMc"/>
    <property type="match status" value="1"/>
</dbReference>
<evidence type="ECO:0000313" key="3">
    <source>
        <dbReference type="Proteomes" id="UP000009328"/>
    </source>
</evidence>
<accession>K0KGQ6</accession>
<feature type="domain" description="A to I editase" evidence="1">
    <location>
        <begin position="62"/>
        <end position="342"/>
    </location>
</feature>
<dbReference type="FunCoup" id="K0KGQ6">
    <property type="interactions" value="272"/>
</dbReference>
<dbReference type="InterPro" id="IPR042935">
    <property type="entry name" value="Tad1"/>
</dbReference>
<dbReference type="Pfam" id="PF02137">
    <property type="entry name" value="A_deamin"/>
    <property type="match status" value="1"/>
</dbReference>